<dbReference type="AlphaFoldDB" id="A0A4R9GM56"/>
<gene>
    <name evidence="2" type="ORF">EHO61_11935</name>
</gene>
<accession>A0A4R9GM56</accession>
<feature type="coiled-coil region" evidence="1">
    <location>
        <begin position="57"/>
        <end position="84"/>
    </location>
</feature>
<dbReference type="OrthoDB" id="9843032at2"/>
<dbReference type="EMBL" id="RQEV01000012">
    <property type="protein sequence ID" value="TGK17129.1"/>
    <property type="molecule type" value="Genomic_DNA"/>
</dbReference>
<sequence>MDIGAKKQQNLRFSEKEIAMIQKVEQFRKRHEKLSASGRIKQIKGLFAKLISYHKKFDRVFSEMQKLVEEVDELERKLKAVGVGDLLGKLKSKRV</sequence>
<keyword evidence="3" id="KW-1185">Reference proteome</keyword>
<name>A0A4R9GM56_9LEPT</name>
<organism evidence="2 3">
    <name type="scientific">Leptospira fluminis</name>
    <dbReference type="NCBI Taxonomy" id="2484979"/>
    <lineage>
        <taxon>Bacteria</taxon>
        <taxon>Pseudomonadati</taxon>
        <taxon>Spirochaetota</taxon>
        <taxon>Spirochaetia</taxon>
        <taxon>Leptospirales</taxon>
        <taxon>Leptospiraceae</taxon>
        <taxon>Leptospira</taxon>
    </lineage>
</organism>
<evidence type="ECO:0000313" key="3">
    <source>
        <dbReference type="Proteomes" id="UP000297855"/>
    </source>
</evidence>
<keyword evidence="1" id="KW-0175">Coiled coil</keyword>
<dbReference type="Proteomes" id="UP000297855">
    <property type="component" value="Unassembled WGS sequence"/>
</dbReference>
<proteinExistence type="predicted"/>
<protein>
    <submittedName>
        <fullName evidence="2">Uncharacterized protein</fullName>
    </submittedName>
</protein>
<evidence type="ECO:0000256" key="1">
    <source>
        <dbReference type="SAM" id="Coils"/>
    </source>
</evidence>
<evidence type="ECO:0000313" key="2">
    <source>
        <dbReference type="EMBL" id="TGK17129.1"/>
    </source>
</evidence>
<dbReference type="RefSeq" id="WP_135813825.1">
    <property type="nucleotide sequence ID" value="NZ_RQEV01000012.1"/>
</dbReference>
<reference evidence="2" key="1">
    <citation type="journal article" date="2019" name="PLoS Negl. Trop. Dis.">
        <title>Revisiting the worldwide diversity of Leptospira species in the environment.</title>
        <authorList>
            <person name="Vincent A.T."/>
            <person name="Schiettekatte O."/>
            <person name="Bourhy P."/>
            <person name="Veyrier F.J."/>
            <person name="Picardeau M."/>
        </authorList>
    </citation>
    <scope>NUCLEOTIDE SEQUENCE [LARGE SCALE GENOMIC DNA]</scope>
    <source>
        <strain evidence="2">SCS5</strain>
    </source>
</reference>
<comment type="caution">
    <text evidence="2">The sequence shown here is derived from an EMBL/GenBank/DDBJ whole genome shotgun (WGS) entry which is preliminary data.</text>
</comment>